<gene>
    <name evidence="2" type="ORF">C1I93_16015</name>
</gene>
<dbReference type="InterPro" id="IPR041413">
    <property type="entry name" value="MLTR_LBD"/>
</dbReference>
<dbReference type="InterPro" id="IPR010982">
    <property type="entry name" value="Lambda_DNA-bd_dom_sf"/>
</dbReference>
<dbReference type="SMART" id="SM00530">
    <property type="entry name" value="HTH_XRE"/>
    <property type="match status" value="1"/>
</dbReference>
<keyword evidence="3" id="KW-1185">Reference proteome</keyword>
<dbReference type="PROSITE" id="PS50943">
    <property type="entry name" value="HTH_CROC1"/>
    <property type="match status" value="1"/>
</dbReference>
<dbReference type="PANTHER" id="PTHR35010:SF4">
    <property type="entry name" value="BLL5781 PROTEIN"/>
    <property type="match status" value="1"/>
</dbReference>
<proteinExistence type="predicted"/>
<comment type="caution">
    <text evidence="2">The sequence shown here is derived from an EMBL/GenBank/DDBJ whole genome shotgun (WGS) entry which is preliminary data.</text>
</comment>
<dbReference type="EMBL" id="POTX01000099">
    <property type="protein sequence ID" value="PZF94913.1"/>
    <property type="molecule type" value="Genomic_DNA"/>
</dbReference>
<dbReference type="Gene3D" id="1.10.260.40">
    <property type="entry name" value="lambda repressor-like DNA-binding domains"/>
    <property type="match status" value="1"/>
</dbReference>
<evidence type="ECO:0000313" key="3">
    <source>
        <dbReference type="Proteomes" id="UP000248627"/>
    </source>
</evidence>
<organism evidence="2 3">
    <name type="scientific">Micromonospora endophytica</name>
    <dbReference type="NCBI Taxonomy" id="515350"/>
    <lineage>
        <taxon>Bacteria</taxon>
        <taxon>Bacillati</taxon>
        <taxon>Actinomycetota</taxon>
        <taxon>Actinomycetes</taxon>
        <taxon>Micromonosporales</taxon>
        <taxon>Micromonosporaceae</taxon>
        <taxon>Micromonospora</taxon>
    </lineage>
</organism>
<dbReference type="Pfam" id="PF01381">
    <property type="entry name" value="HTH_3"/>
    <property type="match status" value="1"/>
</dbReference>
<accession>A0A2W2DQ75</accession>
<dbReference type="InterPro" id="IPR001387">
    <property type="entry name" value="Cro/C1-type_HTH"/>
</dbReference>
<dbReference type="SUPFAM" id="SSF47413">
    <property type="entry name" value="lambda repressor-like DNA-binding domains"/>
    <property type="match status" value="1"/>
</dbReference>
<name>A0A2W2DQ75_9ACTN</name>
<dbReference type="CDD" id="cd00093">
    <property type="entry name" value="HTH_XRE"/>
    <property type="match status" value="1"/>
</dbReference>
<dbReference type="Proteomes" id="UP000248627">
    <property type="component" value="Unassembled WGS sequence"/>
</dbReference>
<dbReference type="OrthoDB" id="2959414at2"/>
<reference evidence="2 3" key="1">
    <citation type="submission" date="2018-01" db="EMBL/GenBank/DDBJ databases">
        <title>Draft genome sequence of Jishengella endophytica.</title>
        <authorList>
            <person name="Sahin N."/>
            <person name="Ay H."/>
            <person name="Saygin H."/>
        </authorList>
    </citation>
    <scope>NUCLEOTIDE SEQUENCE [LARGE SCALE GENOMIC DNA]</scope>
    <source>
        <strain evidence="2 3">DSM 45430</strain>
    </source>
</reference>
<feature type="domain" description="HTH cro/C1-type" evidence="1">
    <location>
        <begin position="5"/>
        <end position="59"/>
    </location>
</feature>
<protein>
    <submittedName>
        <fullName evidence="2">Transcriptional regulator</fullName>
    </submittedName>
</protein>
<dbReference type="AlphaFoldDB" id="A0A2W2DQ75"/>
<dbReference type="PANTHER" id="PTHR35010">
    <property type="entry name" value="BLL4672 PROTEIN-RELATED"/>
    <property type="match status" value="1"/>
</dbReference>
<dbReference type="Pfam" id="PF17765">
    <property type="entry name" value="MLTR_LBD"/>
    <property type="match status" value="1"/>
</dbReference>
<evidence type="ECO:0000259" key="1">
    <source>
        <dbReference type="PROSITE" id="PS50943"/>
    </source>
</evidence>
<dbReference type="GO" id="GO:0003677">
    <property type="term" value="F:DNA binding"/>
    <property type="evidence" value="ECO:0007669"/>
    <property type="project" value="InterPro"/>
</dbReference>
<sequence>MGVQLRRWRQARRLSQLDLANRAEVSTRHLSFVETGRSRPSREMVLRLAGQLDLSLRERNRLLLAAGYAPVYPETDLVAPRMAAARAAVRQVLQGHEPYPAVVVDRGWHLVDANRSLALLTDLVAPALLTPPANVLRASLHPEGLAPHIVNLGEWRGHLLGRLARQVEVTGDAELVALERELRGYPCEGPVPEVELPGPGEIVVPLRLRYAGGELVFLSTIATFGTPLDVTLAELSIESFYPADEHTASVLRERAGR</sequence>
<evidence type="ECO:0000313" key="2">
    <source>
        <dbReference type="EMBL" id="PZF94913.1"/>
    </source>
</evidence>